<evidence type="ECO:0000313" key="2">
    <source>
        <dbReference type="EMBL" id="HDY59453.1"/>
    </source>
</evidence>
<evidence type="ECO:0000256" key="1">
    <source>
        <dbReference type="ARBA" id="ARBA00009820"/>
    </source>
</evidence>
<accession>A0A7V0Z6G1</accession>
<evidence type="ECO:0008006" key="3">
    <source>
        <dbReference type="Google" id="ProtNLM"/>
    </source>
</evidence>
<dbReference type="AlphaFoldDB" id="A0A7V0Z6G1"/>
<dbReference type="PANTHER" id="PTHR36842:SF1">
    <property type="entry name" value="PROTEIN TOLB"/>
    <property type="match status" value="1"/>
</dbReference>
<protein>
    <recommendedName>
        <fullName evidence="3">Dipeptidylpeptidase IV N-terminal domain-containing protein</fullName>
    </recommendedName>
</protein>
<organism evidence="2">
    <name type="scientific">candidate division WOR-3 bacterium</name>
    <dbReference type="NCBI Taxonomy" id="2052148"/>
    <lineage>
        <taxon>Bacteria</taxon>
        <taxon>Bacteria division WOR-3</taxon>
    </lineage>
</organism>
<comment type="caution">
    <text evidence="2">The sequence shown here is derived from an EMBL/GenBank/DDBJ whole genome shotgun (WGS) entry which is preliminary data.</text>
</comment>
<dbReference type="EMBL" id="DSKY01000020">
    <property type="protein sequence ID" value="HDY59453.1"/>
    <property type="molecule type" value="Genomic_DNA"/>
</dbReference>
<dbReference type="Gene3D" id="2.120.10.30">
    <property type="entry name" value="TolB, C-terminal domain"/>
    <property type="match status" value="1"/>
</dbReference>
<gene>
    <name evidence="2" type="ORF">ENP86_07875</name>
</gene>
<dbReference type="SUPFAM" id="SSF82171">
    <property type="entry name" value="DPP6 N-terminal domain-like"/>
    <property type="match status" value="1"/>
</dbReference>
<dbReference type="PANTHER" id="PTHR36842">
    <property type="entry name" value="PROTEIN TOLB HOMOLOG"/>
    <property type="match status" value="1"/>
</dbReference>
<name>A0A7V0Z6G1_UNCW3</name>
<comment type="similarity">
    <text evidence="1">Belongs to the TolB family.</text>
</comment>
<proteinExistence type="inferred from homology"/>
<dbReference type="InterPro" id="IPR011042">
    <property type="entry name" value="6-blade_b-propeller_TolB-like"/>
</dbReference>
<sequence>MADIIIDSNGVHLENIKNLEPGGKRWYESHGFSPDDKFIYFSGNLHGGWGNDIFYCDTDGNNLSALTNEKDIWDEMAELSPDGKKIAFISSRFFKWKKRLGFLTLKTEIFLMDRDGTNIEQITHLNDDEHSYLVGDMAWSPDGKTLLATAYERNSKRM</sequence>
<dbReference type="InterPro" id="IPR011659">
    <property type="entry name" value="WD40"/>
</dbReference>
<dbReference type="Pfam" id="PF07676">
    <property type="entry name" value="PD40"/>
    <property type="match status" value="2"/>
</dbReference>
<reference evidence="2" key="1">
    <citation type="journal article" date="2020" name="mSystems">
        <title>Genome- and Community-Level Interaction Insights into Carbon Utilization and Element Cycling Functions of Hydrothermarchaeota in Hydrothermal Sediment.</title>
        <authorList>
            <person name="Zhou Z."/>
            <person name="Liu Y."/>
            <person name="Xu W."/>
            <person name="Pan J."/>
            <person name="Luo Z.H."/>
            <person name="Li M."/>
        </authorList>
    </citation>
    <scope>NUCLEOTIDE SEQUENCE [LARGE SCALE GENOMIC DNA]</scope>
    <source>
        <strain evidence="2">SpSt-258</strain>
    </source>
</reference>